<dbReference type="EMBL" id="PZQS01000004">
    <property type="protein sequence ID" value="PVD32171.1"/>
    <property type="molecule type" value="Genomic_DNA"/>
</dbReference>
<protein>
    <recommendedName>
        <fullName evidence="1">Ubiquitin-like domain-containing protein</fullName>
    </recommendedName>
</protein>
<comment type="caution">
    <text evidence="2">The sequence shown here is derived from an EMBL/GenBank/DDBJ whole genome shotgun (WGS) entry which is preliminary data.</text>
</comment>
<reference evidence="2 3" key="1">
    <citation type="submission" date="2018-04" db="EMBL/GenBank/DDBJ databases">
        <title>The genome of golden apple snail Pomacea canaliculata provides insight into stress tolerance and invasive adaptation.</title>
        <authorList>
            <person name="Liu C."/>
            <person name="Liu B."/>
            <person name="Ren Y."/>
            <person name="Zhang Y."/>
            <person name="Wang H."/>
            <person name="Li S."/>
            <person name="Jiang F."/>
            <person name="Yin L."/>
            <person name="Zhang G."/>
            <person name="Qian W."/>
            <person name="Fan W."/>
        </authorList>
    </citation>
    <scope>NUCLEOTIDE SEQUENCE [LARGE SCALE GENOMIC DNA]</scope>
    <source>
        <strain evidence="2">SZHN2017</strain>
        <tissue evidence="2">Muscle</tissue>
    </source>
</reference>
<dbReference type="Proteomes" id="UP000245119">
    <property type="component" value="Linkage Group LG4"/>
</dbReference>
<dbReference type="InterPro" id="IPR029071">
    <property type="entry name" value="Ubiquitin-like_domsf"/>
</dbReference>
<dbReference type="InterPro" id="IPR000626">
    <property type="entry name" value="Ubiquitin-like_dom"/>
</dbReference>
<dbReference type="SUPFAM" id="SSF54236">
    <property type="entry name" value="Ubiquitin-like"/>
    <property type="match status" value="1"/>
</dbReference>
<dbReference type="PROSITE" id="PS50053">
    <property type="entry name" value="UBIQUITIN_2"/>
    <property type="match status" value="1"/>
</dbReference>
<gene>
    <name evidence="2" type="ORF">C0Q70_07600</name>
</gene>
<proteinExistence type="predicted"/>
<dbReference type="AlphaFoldDB" id="A0A2T7PFI2"/>
<organism evidence="2 3">
    <name type="scientific">Pomacea canaliculata</name>
    <name type="common">Golden apple snail</name>
    <dbReference type="NCBI Taxonomy" id="400727"/>
    <lineage>
        <taxon>Eukaryota</taxon>
        <taxon>Metazoa</taxon>
        <taxon>Spiralia</taxon>
        <taxon>Lophotrochozoa</taxon>
        <taxon>Mollusca</taxon>
        <taxon>Gastropoda</taxon>
        <taxon>Caenogastropoda</taxon>
        <taxon>Architaenioglossa</taxon>
        <taxon>Ampullarioidea</taxon>
        <taxon>Ampullariidae</taxon>
        <taxon>Pomacea</taxon>
    </lineage>
</organism>
<name>A0A2T7PFI2_POMCA</name>
<evidence type="ECO:0000313" key="3">
    <source>
        <dbReference type="Proteomes" id="UP000245119"/>
    </source>
</evidence>
<keyword evidence="3" id="KW-1185">Reference proteome</keyword>
<accession>A0A2T7PFI2</accession>
<dbReference type="CDD" id="cd17039">
    <property type="entry name" value="Ubl_ubiquitin_like"/>
    <property type="match status" value="1"/>
</dbReference>
<sequence length="236" mass="26299">MVNRRRGVVDSQQDIRQMELFPNPGDTEASHAVTFCAFCKICGCKFGCLKETLPASTVNSKWKGGSSWFDSHLIKQPDDWSPSLGPCCEDCFEHLKAKVVTYKHKSGQDLTDKKDADEKSALKHLWEMVCGLLNTIQGAFARRPVFMMDGVQPEAEGFLEVQIVISHHGSMQHLEIDFPADIRIDLLKEELAALIDVPGPAQHWFYLAVELEGSKTLEEAHVDTGAVIEVKCLDPS</sequence>
<feature type="domain" description="Ubiquitin-like" evidence="1">
    <location>
        <begin position="161"/>
        <end position="230"/>
    </location>
</feature>
<evidence type="ECO:0000259" key="1">
    <source>
        <dbReference type="PROSITE" id="PS50053"/>
    </source>
</evidence>
<evidence type="ECO:0000313" key="2">
    <source>
        <dbReference type="EMBL" id="PVD32171.1"/>
    </source>
</evidence>